<dbReference type="FunFam" id="3.90.1490.10:FF:000001">
    <property type="entry name" value="Diphthine--ammonia ligase"/>
    <property type="match status" value="1"/>
</dbReference>
<evidence type="ECO:0000313" key="11">
    <source>
        <dbReference type="EMBL" id="ELP88199.1"/>
    </source>
</evidence>
<dbReference type="EC" id="6.3.1.14" evidence="2"/>
<dbReference type="NCBIfam" id="TIGR00290">
    <property type="entry name" value="MJ0570_dom"/>
    <property type="match status" value="1"/>
</dbReference>
<evidence type="ECO:0000256" key="1">
    <source>
        <dbReference type="ARBA" id="ARBA00005156"/>
    </source>
</evidence>
<sequence length="249" mass="27957">MTNCVALLSGGKDSVYTAVCLQKKGVKIECLLHLEPTLVDEKDNNSYMFQTALHEAIPYLSEAMGIPLINYQFQSNSSICIEKDYTVTENDEIEKLYEAVKKVLVCYPKINSICCGAIASEYQANRLANVAERCGITVLTPLWQKDQREVLDEIIESGLDARLVKVCSMGLNQKDIGKSLSEMKEKLIRLNKQCGASVVGEGGEFETFVFDGPTFVKRIEFEYDVITEREDDYAPVCYMRIKSLKCVAK</sequence>
<dbReference type="GeneID" id="14887055"/>
<comment type="pathway">
    <text evidence="1">Protein modification; peptidyl-diphthamide biosynthesis.</text>
</comment>
<evidence type="ECO:0000256" key="9">
    <source>
        <dbReference type="ARBA" id="ARBA00048108"/>
    </source>
</evidence>
<dbReference type="VEuPathDB" id="AmoebaDB:EIN_224420"/>
<dbReference type="FunFam" id="3.40.50.620:FF:000145">
    <property type="entry name" value="ATP-binding domain containing protein"/>
    <property type="match status" value="1"/>
</dbReference>
<keyword evidence="6 11" id="KW-0067">ATP-binding</keyword>
<dbReference type="SUPFAM" id="SSF52402">
    <property type="entry name" value="Adenine nucleotide alpha hydrolases-like"/>
    <property type="match status" value="1"/>
</dbReference>
<evidence type="ECO:0000256" key="8">
    <source>
        <dbReference type="ARBA" id="ARBA00031552"/>
    </source>
</evidence>
<evidence type="ECO:0000256" key="5">
    <source>
        <dbReference type="ARBA" id="ARBA00022741"/>
    </source>
</evidence>
<dbReference type="OMA" id="NYALYWA"/>
<dbReference type="RefSeq" id="XP_004254970.1">
    <property type="nucleotide sequence ID" value="XM_004254922.1"/>
</dbReference>
<accession>A0A0A1U2D8</accession>
<protein>
    <recommendedName>
        <fullName evidence="3">Diphthine--ammonia ligase</fullName>
        <ecNumber evidence="2">6.3.1.14</ecNumber>
    </recommendedName>
    <alternativeName>
        <fullName evidence="7">Diphthamide synthase</fullName>
    </alternativeName>
    <alternativeName>
        <fullName evidence="8">Diphthamide synthetase</fullName>
    </alternativeName>
</protein>
<evidence type="ECO:0000256" key="6">
    <source>
        <dbReference type="ARBA" id="ARBA00022840"/>
    </source>
</evidence>
<keyword evidence="4" id="KW-0436">Ligase</keyword>
<proteinExistence type="predicted"/>
<dbReference type="Pfam" id="PF01902">
    <property type="entry name" value="Diphthami_syn_2"/>
    <property type="match status" value="1"/>
</dbReference>
<keyword evidence="5" id="KW-0547">Nucleotide-binding</keyword>
<dbReference type="InterPro" id="IPR030662">
    <property type="entry name" value="DPH6/MJ0570"/>
</dbReference>
<dbReference type="CDD" id="cd01994">
    <property type="entry name" value="AANH_PF0828-like"/>
    <property type="match status" value="1"/>
</dbReference>
<dbReference type="OrthoDB" id="686384at2759"/>
<dbReference type="InterPro" id="IPR002761">
    <property type="entry name" value="Diphthami_syn_dom"/>
</dbReference>
<keyword evidence="12" id="KW-1185">Reference proteome</keyword>
<dbReference type="AlphaFoldDB" id="A0A0A1U2D8"/>
<evidence type="ECO:0000256" key="3">
    <source>
        <dbReference type="ARBA" id="ARBA00018426"/>
    </source>
</evidence>
<dbReference type="GO" id="GO:0017183">
    <property type="term" value="P:protein histidyl modification to diphthamide"/>
    <property type="evidence" value="ECO:0007669"/>
    <property type="project" value="TreeGrafter"/>
</dbReference>
<dbReference type="KEGG" id="eiv:EIN_224420"/>
<feature type="domain" description="Diphthamide synthase" evidence="10">
    <location>
        <begin position="4"/>
        <end position="228"/>
    </location>
</feature>
<dbReference type="GO" id="GO:0017178">
    <property type="term" value="F:diphthine-ammonia ligase activity"/>
    <property type="evidence" value="ECO:0007669"/>
    <property type="project" value="UniProtKB-EC"/>
</dbReference>
<comment type="catalytic activity">
    <reaction evidence="9">
        <text>diphthine-[translation elongation factor 2] + NH4(+) + ATP = diphthamide-[translation elongation factor 2] + AMP + diphosphate + H(+)</text>
        <dbReference type="Rhea" id="RHEA:19753"/>
        <dbReference type="Rhea" id="RHEA-COMP:10172"/>
        <dbReference type="Rhea" id="RHEA-COMP:10174"/>
        <dbReference type="ChEBI" id="CHEBI:15378"/>
        <dbReference type="ChEBI" id="CHEBI:16692"/>
        <dbReference type="ChEBI" id="CHEBI:28938"/>
        <dbReference type="ChEBI" id="CHEBI:30616"/>
        <dbReference type="ChEBI" id="CHEBI:33019"/>
        <dbReference type="ChEBI" id="CHEBI:82696"/>
        <dbReference type="ChEBI" id="CHEBI:456215"/>
        <dbReference type="EC" id="6.3.1.14"/>
    </reaction>
</comment>
<reference evidence="11 12" key="1">
    <citation type="submission" date="2012-10" db="EMBL/GenBank/DDBJ databases">
        <authorList>
            <person name="Zafar N."/>
            <person name="Inman J."/>
            <person name="Hall N."/>
            <person name="Lorenzi H."/>
            <person name="Caler E."/>
        </authorList>
    </citation>
    <scope>NUCLEOTIDE SEQUENCE [LARGE SCALE GENOMIC DNA]</scope>
    <source>
        <strain evidence="11 12">IP1</strain>
    </source>
</reference>
<dbReference type="Proteomes" id="UP000014680">
    <property type="component" value="Unassembled WGS sequence"/>
</dbReference>
<evidence type="ECO:0000256" key="2">
    <source>
        <dbReference type="ARBA" id="ARBA00012089"/>
    </source>
</evidence>
<dbReference type="PIRSF" id="PIRSF039123">
    <property type="entry name" value="Diphthamide_synthase"/>
    <property type="match status" value="1"/>
</dbReference>
<evidence type="ECO:0000256" key="4">
    <source>
        <dbReference type="ARBA" id="ARBA00022598"/>
    </source>
</evidence>
<dbReference type="PANTHER" id="PTHR12196:SF2">
    <property type="entry name" value="DIPHTHINE--AMMONIA LIGASE"/>
    <property type="match status" value="1"/>
</dbReference>
<dbReference type="PANTHER" id="PTHR12196">
    <property type="entry name" value="DOMAIN OF UNKNOWN FUNCTION 71 DUF71 -CONTAINING PROTEIN"/>
    <property type="match status" value="1"/>
</dbReference>
<dbReference type="InterPro" id="IPR014729">
    <property type="entry name" value="Rossmann-like_a/b/a_fold"/>
</dbReference>
<evidence type="ECO:0000256" key="7">
    <source>
        <dbReference type="ARBA" id="ARBA00029814"/>
    </source>
</evidence>
<evidence type="ECO:0000259" key="10">
    <source>
        <dbReference type="Pfam" id="PF01902"/>
    </source>
</evidence>
<dbReference type="GO" id="GO:0005524">
    <property type="term" value="F:ATP binding"/>
    <property type="evidence" value="ECO:0007669"/>
    <property type="project" value="UniProtKB-KW"/>
</dbReference>
<gene>
    <name evidence="11" type="ORF">EIN_224420</name>
</gene>
<name>A0A0A1U2D8_ENTIV</name>
<dbReference type="Gene3D" id="3.90.1490.10">
    <property type="entry name" value="putative n-type atp pyrophosphatase, domain 2"/>
    <property type="match status" value="1"/>
</dbReference>
<evidence type="ECO:0000313" key="12">
    <source>
        <dbReference type="Proteomes" id="UP000014680"/>
    </source>
</evidence>
<dbReference type="EMBL" id="KB206756">
    <property type="protein sequence ID" value="ELP88199.1"/>
    <property type="molecule type" value="Genomic_DNA"/>
</dbReference>
<organism evidence="11 12">
    <name type="scientific">Entamoeba invadens IP1</name>
    <dbReference type="NCBI Taxonomy" id="370355"/>
    <lineage>
        <taxon>Eukaryota</taxon>
        <taxon>Amoebozoa</taxon>
        <taxon>Evosea</taxon>
        <taxon>Archamoebae</taxon>
        <taxon>Mastigamoebida</taxon>
        <taxon>Entamoebidae</taxon>
        <taxon>Entamoeba</taxon>
    </lineage>
</organism>
<dbReference type="Gene3D" id="3.40.50.620">
    <property type="entry name" value="HUPs"/>
    <property type="match status" value="1"/>
</dbReference>